<evidence type="ECO:0000313" key="2">
    <source>
        <dbReference type="EMBL" id="KAF7715221.1"/>
    </source>
</evidence>
<sequence length="289" mass="33281">MFGLSYIVGLLGVAVTFSFFDPKAIPGIWHMRMVNILFRHLLWHKERTLTAFPFRAPAAPSTIFRSHHTRTYCSTVEIDMNIHKSNSTFYTDLDLSRLELLMTLFKDALTPLSPRATLAAEHAYSRRNRRRPLIAALGGVACLFRREIKPYQRYDVITRVLTWDDKWLYVVSYFVKPGSAQGSRIAEDQIFASAISRYVFKKGRQTVTPAEVMRHSGLLSDETWPSDVDIAARRRDHPALPHRDLTRDIAVVDGKEDTWTWLDVEMERQRGLSFAHYFSGLNDLQSMSV</sequence>
<dbReference type="PANTHER" id="PTHR12475:SF4">
    <property type="entry name" value="PROTEIN THEM6"/>
    <property type="match status" value="1"/>
</dbReference>
<reference evidence="2" key="1">
    <citation type="journal article" date="2020" name="Front. Microbiol.">
        <title>Gene regulatory networks of Penicillium echinulatum 2HH and Penicillium oxalicum 114-2 inferred by a computational biology approach.</title>
        <authorList>
            <person name="Lenz A.R."/>
            <person name="Galan-Vasquez E."/>
            <person name="Balbinot E."/>
            <person name="De Abreu F.P."/>
            <person name="De Oliveira N.S."/>
            <person name="Da Rosa L.O."/>
            <person name="De Avila E Silva S."/>
            <person name="Camassola M."/>
            <person name="Dillon A.J.P."/>
            <person name="Perez-Rueda E."/>
        </authorList>
    </citation>
    <scope>NUCLEOTIDE SEQUENCE</scope>
    <source>
        <strain evidence="2">S1M29</strain>
    </source>
</reference>
<dbReference type="InterPro" id="IPR051490">
    <property type="entry name" value="THEM6_lcsJ_thioesterase"/>
</dbReference>
<evidence type="ECO:0000313" key="3">
    <source>
        <dbReference type="Proteomes" id="UP000631181"/>
    </source>
</evidence>
<dbReference type="AlphaFoldDB" id="A0A8J8WGG1"/>
<accession>A0A8J8WGG1</accession>
<comment type="similarity">
    <text evidence="1">Belongs to the lcsJ thioesterase family.</text>
</comment>
<comment type="caution">
    <text evidence="2">The sequence shown here is derived from an EMBL/GenBank/DDBJ whole genome shotgun (WGS) entry which is preliminary data.</text>
</comment>
<dbReference type="Pfam" id="PF13279">
    <property type="entry name" value="4HBT_2"/>
    <property type="match status" value="1"/>
</dbReference>
<evidence type="ECO:0008006" key="4">
    <source>
        <dbReference type="Google" id="ProtNLM"/>
    </source>
</evidence>
<dbReference type="OrthoDB" id="265761at2759"/>
<protein>
    <recommendedName>
        <fullName evidence="4">Thioesterase</fullName>
    </recommendedName>
</protein>
<gene>
    <name evidence="2" type="ORF">PECM_007226</name>
</gene>
<proteinExistence type="inferred from homology"/>
<dbReference type="SUPFAM" id="SSF54637">
    <property type="entry name" value="Thioesterase/thiol ester dehydrase-isomerase"/>
    <property type="match status" value="1"/>
</dbReference>
<dbReference type="PANTHER" id="PTHR12475">
    <property type="match status" value="1"/>
</dbReference>
<dbReference type="Proteomes" id="UP000631181">
    <property type="component" value="Unassembled WGS sequence"/>
</dbReference>
<keyword evidence="3" id="KW-1185">Reference proteome</keyword>
<dbReference type="InterPro" id="IPR029069">
    <property type="entry name" value="HotDog_dom_sf"/>
</dbReference>
<organism evidence="2 3">
    <name type="scientific">Penicillium ucsense</name>
    <dbReference type="NCBI Taxonomy" id="2839758"/>
    <lineage>
        <taxon>Eukaryota</taxon>
        <taxon>Fungi</taxon>
        <taxon>Dikarya</taxon>
        <taxon>Ascomycota</taxon>
        <taxon>Pezizomycotina</taxon>
        <taxon>Eurotiomycetes</taxon>
        <taxon>Eurotiomycetidae</taxon>
        <taxon>Eurotiales</taxon>
        <taxon>Aspergillaceae</taxon>
        <taxon>Penicillium</taxon>
    </lineage>
</organism>
<dbReference type="EMBL" id="WIWV01000064">
    <property type="protein sequence ID" value="KAF7715221.1"/>
    <property type="molecule type" value="Genomic_DNA"/>
</dbReference>
<name>A0A8J8WGG1_9EURO</name>
<evidence type="ECO:0000256" key="1">
    <source>
        <dbReference type="ARBA" id="ARBA00038476"/>
    </source>
</evidence>